<organism evidence="8 9">
    <name type="scientific">Methanorbis rubei</name>
    <dbReference type="NCBI Taxonomy" id="3028300"/>
    <lineage>
        <taxon>Archaea</taxon>
        <taxon>Methanobacteriati</taxon>
        <taxon>Methanobacteriota</taxon>
        <taxon>Stenosarchaea group</taxon>
        <taxon>Methanomicrobia</taxon>
        <taxon>Methanomicrobiales</taxon>
        <taxon>Methanocorpusculaceae</taxon>
        <taxon>Methanorbis</taxon>
    </lineage>
</organism>
<dbReference type="GO" id="GO:0050418">
    <property type="term" value="F:hydroxylamine reductase activity"/>
    <property type="evidence" value="ECO:0007669"/>
    <property type="project" value="UniProtKB-UniRule"/>
</dbReference>
<dbReference type="EC" id="1.7.99.1" evidence="7"/>
<dbReference type="FunFam" id="3.40.50.2030:FF:000001">
    <property type="entry name" value="Hydroxylamine reductase"/>
    <property type="match status" value="1"/>
</dbReference>
<dbReference type="GO" id="GO:0046872">
    <property type="term" value="F:metal ion binding"/>
    <property type="evidence" value="ECO:0007669"/>
    <property type="project" value="UniProtKB-KW"/>
</dbReference>
<dbReference type="PANTHER" id="PTHR30109:SF0">
    <property type="entry name" value="HYDROXYLAMINE REDUCTASE"/>
    <property type="match status" value="1"/>
</dbReference>
<comment type="cofactor">
    <cofactor evidence="7">
        <name>hybrid [4Fe-2O-2S] cluster</name>
        <dbReference type="ChEBI" id="CHEBI:60519"/>
    </cofactor>
    <text evidence="7">Binds 1 hybrid [4Fe-2O-2S] cluster.</text>
</comment>
<evidence type="ECO:0000256" key="6">
    <source>
        <dbReference type="ARBA" id="ARBA00023014"/>
    </source>
</evidence>
<keyword evidence="2 7" id="KW-0963">Cytoplasm</keyword>
<feature type="binding site" evidence="7">
    <location>
        <position position="447"/>
    </location>
    <ligand>
        <name>hybrid [4Fe-2O-2S] cluster</name>
        <dbReference type="ChEBI" id="CHEBI:60519"/>
    </ligand>
</feature>
<dbReference type="HAMAP" id="MF_00069">
    <property type="entry name" value="Hydroxylam_reduct"/>
    <property type="match status" value="1"/>
</dbReference>
<feature type="binding site" evidence="7">
    <location>
        <position position="422"/>
    </location>
    <ligand>
        <name>hybrid [4Fe-2O-2S] cluster</name>
        <dbReference type="ChEBI" id="CHEBI:60519"/>
    </ligand>
</feature>
<comment type="function">
    <text evidence="7">Catalyzes the reduction of hydroxylamine to form NH(3) and H(2)O.</text>
</comment>
<evidence type="ECO:0000256" key="4">
    <source>
        <dbReference type="ARBA" id="ARBA00023002"/>
    </source>
</evidence>
<evidence type="ECO:0000256" key="3">
    <source>
        <dbReference type="ARBA" id="ARBA00022723"/>
    </source>
</evidence>
<dbReference type="NCBIfam" id="TIGR01703">
    <property type="entry name" value="hybrid_clust"/>
    <property type="match status" value="1"/>
</dbReference>
<name>A0AAE4MGH3_9EURY</name>
<evidence type="ECO:0000256" key="5">
    <source>
        <dbReference type="ARBA" id="ARBA00023004"/>
    </source>
</evidence>
<keyword evidence="3 7" id="KW-0479">Metal-binding</keyword>
<dbReference type="GO" id="GO:0051539">
    <property type="term" value="F:4 iron, 4 sulfur cluster binding"/>
    <property type="evidence" value="ECO:0007669"/>
    <property type="project" value="UniProtKB-KW"/>
</dbReference>
<evidence type="ECO:0000256" key="2">
    <source>
        <dbReference type="ARBA" id="ARBA00022490"/>
    </source>
</evidence>
<proteinExistence type="inferred from homology"/>
<feature type="binding site" evidence="7">
    <location>
        <position position="303"/>
    </location>
    <ligand>
        <name>hybrid [4Fe-2O-2S] cluster</name>
        <dbReference type="ChEBI" id="CHEBI:60519"/>
    </ligand>
</feature>
<feature type="binding site" evidence="7">
    <location>
        <position position="30"/>
    </location>
    <ligand>
        <name>[4Fe-4S] cluster</name>
        <dbReference type="ChEBI" id="CHEBI:49883"/>
    </ligand>
</feature>
<feature type="binding site" evidence="7">
    <location>
        <position position="46"/>
    </location>
    <ligand>
        <name>[4Fe-4S] cluster</name>
        <dbReference type="ChEBI" id="CHEBI:49883"/>
    </ligand>
</feature>
<dbReference type="AlphaFoldDB" id="A0AAE4MGH3"/>
<keyword evidence="4 7" id="KW-0560">Oxidoreductase</keyword>
<keyword evidence="1 7" id="KW-0004">4Fe-4S</keyword>
<feature type="binding site" evidence="7">
    <location>
        <position position="40"/>
    </location>
    <ligand>
        <name>[4Fe-4S] cluster</name>
        <dbReference type="ChEBI" id="CHEBI:49883"/>
    </ligand>
</feature>
<sequence>MFLETFCYITKYQPYTYYPKETKVKIIMYCTQCQESKEPCSLGGVCGKNKVVAGAQDDVLYALSCLAYRAKASNIDLQPCVLEALFATLTNVNFDEQCFAEYSSCITAHYNSLPKAAGEPAFDAPAGLDEIADVNVRSLYSTLLFGIKGLAAYYSHAIVLNKTDDSILTFIRDALASRFENLTIEERTGLVLECGAYGAKVLALLDEANQTYGKPEITSVFTSAGTKPGILVTGHDLKDLEMLLEATKDAGVDIYTHGEMLIAHAYPAFKKYPHLRGHFGGSWAEQRNELPKFHGPILFTTNCIVPPAPAYADKVFTTGAVGFPGTPHIEAKPDGSKDFSAIIALAKTCRSPEELGRPDLLTGCAHDAVLALAPKVIELVKSGKIRRFVVMAGCDGRDKRRSYYTEFAKALPKDTVILTAGCAKYRYNALPLGDIEGIPRVLDAGQCNDSYSLVVVALALADAFGCGVNDLPISYNIAWYEQKAVLVLLTLLHLGIKNIMIGPSLPAFITPDILNVLVENFGLQPSSTVQEDLVKLSCV</sequence>
<dbReference type="EMBL" id="JAWDKB010000004">
    <property type="protein sequence ID" value="MDV0443716.1"/>
    <property type="molecule type" value="Genomic_DNA"/>
</dbReference>
<dbReference type="GO" id="GO:0005737">
    <property type="term" value="C:cytoplasm"/>
    <property type="evidence" value="ECO:0007669"/>
    <property type="project" value="UniProtKB-SubCell"/>
</dbReference>
<keyword evidence="5 7" id="KW-0408">Iron</keyword>
<dbReference type="Gene3D" id="1.20.1270.20">
    <property type="match status" value="2"/>
</dbReference>
<evidence type="ECO:0000313" key="9">
    <source>
        <dbReference type="Proteomes" id="UP001283212"/>
    </source>
</evidence>
<feature type="binding site" evidence="7">
    <location>
        <position position="259"/>
    </location>
    <ligand>
        <name>hybrid [4Fe-2O-2S] cluster</name>
        <dbReference type="ChEBI" id="CHEBI:60519"/>
    </ligand>
</feature>
<evidence type="ECO:0000256" key="1">
    <source>
        <dbReference type="ARBA" id="ARBA00022485"/>
    </source>
</evidence>
<reference evidence="8 9" key="1">
    <citation type="submission" date="2023-06" db="EMBL/GenBank/DDBJ databases">
        <title>Genome sequence of Methancorpusculaceae sp. Cs1.</title>
        <authorList>
            <person name="Protasov E."/>
            <person name="Platt K."/>
            <person name="Poehlein A."/>
            <person name="Daniel R."/>
            <person name="Brune A."/>
        </authorList>
    </citation>
    <scope>NUCLEOTIDE SEQUENCE [LARGE SCALE GENOMIC DNA]</scope>
    <source>
        <strain evidence="8 9">Cs1</strain>
    </source>
</reference>
<feature type="binding site" evidence="7">
    <location>
        <position position="481"/>
    </location>
    <ligand>
        <name>hybrid [4Fe-2O-2S] cluster</name>
        <dbReference type="ChEBI" id="CHEBI:60519"/>
    </ligand>
</feature>
<comment type="similarity">
    <text evidence="7">Belongs to the HCP family.</text>
</comment>
<dbReference type="InterPro" id="IPR004137">
    <property type="entry name" value="HCP/CODH"/>
</dbReference>
<dbReference type="NCBIfam" id="NF003658">
    <property type="entry name" value="PRK05290.1"/>
    <property type="match status" value="1"/>
</dbReference>
<dbReference type="Gene3D" id="3.40.50.2030">
    <property type="match status" value="2"/>
</dbReference>
<feature type="binding site" evidence="7">
    <location>
        <position position="33"/>
    </location>
    <ligand>
        <name>[4Fe-4S] cluster</name>
        <dbReference type="ChEBI" id="CHEBI:49883"/>
    </ligand>
</feature>
<dbReference type="Proteomes" id="UP001283212">
    <property type="component" value="Unassembled WGS sequence"/>
</dbReference>
<dbReference type="InterPro" id="IPR016099">
    <property type="entry name" value="Prismane-like_a/b-sand"/>
</dbReference>
<evidence type="ECO:0000313" key="8">
    <source>
        <dbReference type="EMBL" id="MDV0443716.1"/>
    </source>
</evidence>
<comment type="cofactor">
    <cofactor evidence="7">
        <name>[4Fe-4S] cluster</name>
        <dbReference type="ChEBI" id="CHEBI:49883"/>
    </cofactor>
    <text evidence="7">Binds 1 [4Fe-4S] cluster.</text>
</comment>
<accession>A0AAE4MGH3</accession>
<dbReference type="InterPro" id="IPR016100">
    <property type="entry name" value="Prismane_a-bundle"/>
</dbReference>
<dbReference type="SUPFAM" id="SSF56821">
    <property type="entry name" value="Prismane protein-like"/>
    <property type="match status" value="1"/>
</dbReference>
<keyword evidence="6 7" id="KW-0411">Iron-sulfur</keyword>
<dbReference type="InterPro" id="IPR011254">
    <property type="entry name" value="Prismane-like_sf"/>
</dbReference>
<dbReference type="GO" id="GO:0042542">
    <property type="term" value="P:response to hydrogen peroxide"/>
    <property type="evidence" value="ECO:0007669"/>
    <property type="project" value="TreeGrafter"/>
</dbReference>
<protein>
    <recommendedName>
        <fullName evidence="7">Hydroxylamine reductase</fullName>
        <ecNumber evidence="7">1.7.99.1</ecNumber>
    </recommendedName>
    <alternativeName>
        <fullName evidence="7">Hybrid-cluster protein</fullName>
        <shortName evidence="7">HCP</shortName>
    </alternativeName>
    <alternativeName>
        <fullName evidence="7">Prismane protein</fullName>
    </alternativeName>
</protein>
<evidence type="ECO:0000256" key="7">
    <source>
        <dbReference type="HAMAP-Rule" id="MF_00069"/>
    </source>
</evidence>
<dbReference type="Pfam" id="PF03063">
    <property type="entry name" value="Prismane"/>
    <property type="match status" value="1"/>
</dbReference>
<feature type="binding site" description="via persulfide group" evidence="7">
    <location>
        <position position="394"/>
    </location>
    <ligand>
        <name>hybrid [4Fe-2O-2S] cluster</name>
        <dbReference type="ChEBI" id="CHEBI:60519"/>
    </ligand>
</feature>
<gene>
    <name evidence="8" type="primary">hcp_2</name>
    <name evidence="7" type="synonym">hcp</name>
    <name evidence="8" type="ORF">McpCs1_10950</name>
</gene>
<dbReference type="PIRSF" id="PIRSF000076">
    <property type="entry name" value="HCP"/>
    <property type="match status" value="1"/>
</dbReference>
<feature type="modified residue" description="Cysteine persulfide" evidence="7">
    <location>
        <position position="394"/>
    </location>
</feature>
<comment type="catalytic activity">
    <reaction evidence="7">
        <text>A + NH4(+) + H2O = hydroxylamine + AH2 + H(+)</text>
        <dbReference type="Rhea" id="RHEA:22052"/>
        <dbReference type="ChEBI" id="CHEBI:13193"/>
        <dbReference type="ChEBI" id="CHEBI:15377"/>
        <dbReference type="ChEBI" id="CHEBI:15378"/>
        <dbReference type="ChEBI" id="CHEBI:15429"/>
        <dbReference type="ChEBI" id="CHEBI:17499"/>
        <dbReference type="ChEBI" id="CHEBI:28938"/>
        <dbReference type="EC" id="1.7.99.1"/>
    </reaction>
</comment>
<feature type="binding site" evidence="7">
    <location>
        <position position="235"/>
    </location>
    <ligand>
        <name>hybrid [4Fe-2O-2S] cluster</name>
        <dbReference type="ChEBI" id="CHEBI:60519"/>
    </ligand>
</feature>
<comment type="caution">
    <text evidence="8">The sequence shown here is derived from an EMBL/GenBank/DDBJ whole genome shotgun (WGS) entry which is preliminary data.</text>
</comment>
<dbReference type="InterPro" id="IPR010048">
    <property type="entry name" value="Hydroxylam_reduct"/>
</dbReference>
<feature type="binding site" evidence="7">
    <location>
        <position position="483"/>
    </location>
    <ligand>
        <name>hybrid [4Fe-2O-2S] cluster</name>
        <dbReference type="ChEBI" id="CHEBI:60519"/>
    </ligand>
</feature>
<keyword evidence="9" id="KW-1185">Reference proteome</keyword>
<dbReference type="GO" id="GO:0004601">
    <property type="term" value="F:peroxidase activity"/>
    <property type="evidence" value="ECO:0007669"/>
    <property type="project" value="TreeGrafter"/>
</dbReference>
<comment type="subcellular location">
    <subcellularLocation>
        <location evidence="7">Cytoplasm</location>
    </subcellularLocation>
</comment>
<dbReference type="PANTHER" id="PTHR30109">
    <property type="entry name" value="HYDROXYLAMINE REDUCTASE"/>
    <property type="match status" value="1"/>
</dbReference>